<dbReference type="AlphaFoldDB" id="A0A250IX03"/>
<evidence type="ECO:0000313" key="6">
    <source>
        <dbReference type="Proteomes" id="UP000217257"/>
    </source>
</evidence>
<keyword evidence="1" id="KW-0805">Transcription regulation</keyword>
<keyword evidence="3" id="KW-0804">Transcription</keyword>
<evidence type="ECO:0000256" key="2">
    <source>
        <dbReference type="ARBA" id="ARBA00023125"/>
    </source>
</evidence>
<dbReference type="PANTHER" id="PTHR47894">
    <property type="entry name" value="HTH-TYPE TRANSCRIPTIONAL REGULATOR GADX"/>
    <property type="match status" value="1"/>
</dbReference>
<dbReference type="KEGG" id="cfus:CYFUS_001668"/>
<dbReference type="PANTHER" id="PTHR47894:SF1">
    <property type="entry name" value="HTH-TYPE TRANSCRIPTIONAL REGULATOR VQSM"/>
    <property type="match status" value="1"/>
</dbReference>
<dbReference type="Pfam" id="PF12833">
    <property type="entry name" value="HTH_18"/>
    <property type="match status" value="1"/>
</dbReference>
<dbReference type="PROSITE" id="PS01124">
    <property type="entry name" value="HTH_ARAC_FAMILY_2"/>
    <property type="match status" value="1"/>
</dbReference>
<dbReference type="Proteomes" id="UP000217257">
    <property type="component" value="Chromosome"/>
</dbReference>
<name>A0A250IX03_9BACT</name>
<dbReference type="InterPro" id="IPR032687">
    <property type="entry name" value="AraC-type_N"/>
</dbReference>
<keyword evidence="2" id="KW-0238">DNA-binding</keyword>
<dbReference type="GO" id="GO:0000976">
    <property type="term" value="F:transcription cis-regulatory region binding"/>
    <property type="evidence" value="ECO:0007669"/>
    <property type="project" value="TreeGrafter"/>
</dbReference>
<accession>A0A250IX03</accession>
<evidence type="ECO:0000259" key="4">
    <source>
        <dbReference type="PROSITE" id="PS01124"/>
    </source>
</evidence>
<dbReference type="GO" id="GO:0005829">
    <property type="term" value="C:cytosol"/>
    <property type="evidence" value="ECO:0007669"/>
    <property type="project" value="TreeGrafter"/>
</dbReference>
<proteinExistence type="predicted"/>
<gene>
    <name evidence="5" type="ORF">CYFUS_001668</name>
</gene>
<evidence type="ECO:0000256" key="3">
    <source>
        <dbReference type="ARBA" id="ARBA00023163"/>
    </source>
</evidence>
<sequence length="322" mass="35734">MATYFLRPLRRALDAHGCEPSSVLAPFGLADQPAARIPFETAAAIWASAAALAEPGIGLHAARMLVPGDYGALEFAARSSPTLRAALERNARYHRLLNDRSEVLVQGRCVRYVRPGMEASMPAPYVEFVLASWARMARDLAERSSLIERVFLPHGPPPDDTLHREVFGCEEIRFGRGEAELHFAEGALDAPLPRADGALASVLDRHAEALLEEIARGARWTSRALTHIERRLADGTPRLEDVAQDLGISPRMLRRRLEEENTTFARVVDDIRRRLALKMTADATLSLGEIAFFLGFSEPSAFHRAFRRWTGRTPRSEEPSPP</sequence>
<dbReference type="Pfam" id="PF12625">
    <property type="entry name" value="Arabinose_bd"/>
    <property type="match status" value="1"/>
</dbReference>
<dbReference type="SUPFAM" id="SSF46689">
    <property type="entry name" value="Homeodomain-like"/>
    <property type="match status" value="1"/>
</dbReference>
<evidence type="ECO:0000313" key="5">
    <source>
        <dbReference type="EMBL" id="ATB36254.1"/>
    </source>
</evidence>
<organism evidence="5 6">
    <name type="scientific">Cystobacter fuscus</name>
    <dbReference type="NCBI Taxonomy" id="43"/>
    <lineage>
        <taxon>Bacteria</taxon>
        <taxon>Pseudomonadati</taxon>
        <taxon>Myxococcota</taxon>
        <taxon>Myxococcia</taxon>
        <taxon>Myxococcales</taxon>
        <taxon>Cystobacterineae</taxon>
        <taxon>Archangiaceae</taxon>
        <taxon>Cystobacter</taxon>
    </lineage>
</organism>
<dbReference type="Gene3D" id="1.10.10.60">
    <property type="entry name" value="Homeodomain-like"/>
    <property type="match status" value="1"/>
</dbReference>
<dbReference type="InterPro" id="IPR009057">
    <property type="entry name" value="Homeodomain-like_sf"/>
</dbReference>
<feature type="domain" description="HTH araC/xylS-type" evidence="4">
    <location>
        <begin position="222"/>
        <end position="320"/>
    </location>
</feature>
<dbReference type="SMART" id="SM00342">
    <property type="entry name" value="HTH_ARAC"/>
    <property type="match status" value="1"/>
</dbReference>
<dbReference type="GO" id="GO:0003700">
    <property type="term" value="F:DNA-binding transcription factor activity"/>
    <property type="evidence" value="ECO:0007669"/>
    <property type="project" value="InterPro"/>
</dbReference>
<dbReference type="InterPro" id="IPR018060">
    <property type="entry name" value="HTH_AraC"/>
</dbReference>
<reference evidence="5 6" key="1">
    <citation type="submission" date="2017-06" db="EMBL/GenBank/DDBJ databases">
        <title>Sequencing and comparative analysis of myxobacterial genomes.</title>
        <authorList>
            <person name="Rupp O."/>
            <person name="Goesmann A."/>
            <person name="Sogaard-Andersen L."/>
        </authorList>
    </citation>
    <scope>NUCLEOTIDE SEQUENCE [LARGE SCALE GENOMIC DNA]</scope>
    <source>
        <strain evidence="5 6">DSM 52655</strain>
    </source>
</reference>
<evidence type="ECO:0000256" key="1">
    <source>
        <dbReference type="ARBA" id="ARBA00023015"/>
    </source>
</evidence>
<protein>
    <recommendedName>
        <fullName evidence="4">HTH araC/xylS-type domain-containing protein</fullName>
    </recommendedName>
</protein>
<dbReference type="EMBL" id="CP022098">
    <property type="protein sequence ID" value="ATB36254.1"/>
    <property type="molecule type" value="Genomic_DNA"/>
</dbReference>
<dbReference type="RefSeq" id="WP_198316508.1">
    <property type="nucleotide sequence ID" value="NZ_CP022098.1"/>
</dbReference>